<evidence type="ECO:0000259" key="7">
    <source>
        <dbReference type="Pfam" id="PF02272"/>
    </source>
</evidence>
<dbReference type="Gene3D" id="3.10.310.30">
    <property type="match status" value="1"/>
</dbReference>
<organism evidence="9 10">
    <name type="scientific">Maccoyibacter intestinihominis</name>
    <dbReference type="NCBI Taxonomy" id="3133499"/>
    <lineage>
        <taxon>Bacteria</taxon>
        <taxon>Bacillati</taxon>
        <taxon>Bacillota</taxon>
        <taxon>Clostridia</taxon>
        <taxon>Lachnospirales</taxon>
        <taxon>Lachnospiraceae</taxon>
        <taxon>Maccoyibacter</taxon>
    </lineage>
</organism>
<evidence type="ECO:0000259" key="8">
    <source>
        <dbReference type="Pfam" id="PF17768"/>
    </source>
</evidence>
<dbReference type="Gene3D" id="3.90.1640.30">
    <property type="match status" value="1"/>
</dbReference>
<evidence type="ECO:0000313" key="10">
    <source>
        <dbReference type="Proteomes" id="UP001454489"/>
    </source>
</evidence>
<dbReference type="RefSeq" id="WP_353529799.1">
    <property type="nucleotide sequence ID" value="NZ_JBBMEX010000002.1"/>
</dbReference>
<feature type="domain" description="RecJ OB" evidence="8">
    <location>
        <begin position="463"/>
        <end position="572"/>
    </location>
</feature>
<dbReference type="InterPro" id="IPR001667">
    <property type="entry name" value="DDH_dom"/>
</dbReference>
<dbReference type="Proteomes" id="UP001454489">
    <property type="component" value="Unassembled WGS sequence"/>
</dbReference>
<dbReference type="InterPro" id="IPR038763">
    <property type="entry name" value="DHH_sf"/>
</dbReference>
<name>A0ABV1HBP5_9FIRM</name>
<proteinExistence type="inferred from homology"/>
<reference evidence="9 10" key="1">
    <citation type="submission" date="2024-03" db="EMBL/GenBank/DDBJ databases">
        <title>Human intestinal bacterial collection.</title>
        <authorList>
            <person name="Pauvert C."/>
            <person name="Hitch T.C.A."/>
            <person name="Clavel T."/>
        </authorList>
    </citation>
    <scope>NUCLEOTIDE SEQUENCE [LARGE SCALE GENOMIC DNA]</scope>
    <source>
        <strain evidence="9 10">CLA-AA-H185</strain>
    </source>
</reference>
<feature type="domain" description="DDH" evidence="6">
    <location>
        <begin position="80"/>
        <end position="219"/>
    </location>
</feature>
<gene>
    <name evidence="9" type="primary">recJ</name>
    <name evidence="9" type="ORF">WMO43_02520</name>
</gene>
<dbReference type="GO" id="GO:0004527">
    <property type="term" value="F:exonuclease activity"/>
    <property type="evidence" value="ECO:0007669"/>
    <property type="project" value="UniProtKB-KW"/>
</dbReference>
<comment type="caution">
    <text evidence="9">The sequence shown here is derived from an EMBL/GenBank/DDBJ whole genome shotgun (WGS) entry which is preliminary data.</text>
</comment>
<comment type="similarity">
    <text evidence="1">Belongs to the RecJ family.</text>
</comment>
<dbReference type="PANTHER" id="PTHR30255:SF2">
    <property type="entry name" value="SINGLE-STRANDED-DNA-SPECIFIC EXONUCLEASE RECJ"/>
    <property type="match status" value="1"/>
</dbReference>
<evidence type="ECO:0000256" key="3">
    <source>
        <dbReference type="ARBA" id="ARBA00022722"/>
    </source>
</evidence>
<dbReference type="Pfam" id="PF01368">
    <property type="entry name" value="DHH"/>
    <property type="match status" value="1"/>
</dbReference>
<evidence type="ECO:0000256" key="1">
    <source>
        <dbReference type="ARBA" id="ARBA00005915"/>
    </source>
</evidence>
<feature type="domain" description="DHHA1" evidence="7">
    <location>
        <begin position="357"/>
        <end position="450"/>
    </location>
</feature>
<keyword evidence="5 9" id="KW-0269">Exonuclease</keyword>
<keyword evidence="3" id="KW-0540">Nuclease</keyword>
<evidence type="ECO:0000256" key="5">
    <source>
        <dbReference type="ARBA" id="ARBA00022839"/>
    </source>
</evidence>
<dbReference type="Pfam" id="PF02272">
    <property type="entry name" value="DHHA1"/>
    <property type="match status" value="1"/>
</dbReference>
<evidence type="ECO:0000256" key="4">
    <source>
        <dbReference type="ARBA" id="ARBA00022801"/>
    </source>
</evidence>
<keyword evidence="4" id="KW-0378">Hydrolase</keyword>
<dbReference type="InterPro" id="IPR051673">
    <property type="entry name" value="SSDNA_exonuclease_RecJ"/>
</dbReference>
<protein>
    <recommendedName>
        <fullName evidence="2">Single-stranded-DNA-specific exonuclease RecJ</fullName>
    </recommendedName>
</protein>
<accession>A0ABV1HBP5</accession>
<keyword evidence="10" id="KW-1185">Reference proteome</keyword>
<evidence type="ECO:0000259" key="6">
    <source>
        <dbReference type="Pfam" id="PF01368"/>
    </source>
</evidence>
<dbReference type="PANTHER" id="PTHR30255">
    <property type="entry name" value="SINGLE-STRANDED-DNA-SPECIFIC EXONUCLEASE RECJ"/>
    <property type="match status" value="1"/>
</dbReference>
<dbReference type="InterPro" id="IPR003156">
    <property type="entry name" value="DHHA1_dom"/>
</dbReference>
<evidence type="ECO:0000256" key="2">
    <source>
        <dbReference type="ARBA" id="ARBA00019841"/>
    </source>
</evidence>
<sequence length="575" mass="64790">MRQTENWTVWAKKADFQEIGKKYGIDQVTARIMRNRDIITDEEINSYLNGTMDMLPSPYLLKDVKKAAGILAEKIKSGKKICIIGDYDIDGVQSSYILWEGIENLGGNVYVTIPDRIKDGYGVNEQLVEAAIEEGADTILTCDNGIAAADALKRAKENGLTVIVTDHHEIPFCEENGERKEILPDADAIVNPKQKDCAYPFKEICGAVVAWHLIRVLYDMTGKGMKQADVFIENAAFATIGDVMELQHENRILVKEGLKRLNQTKSIGMRSLIASNKLDLGGIRAYHIGFVLGPCLNASGRLDTAKKALLLLKTKDEVDAGKLAEELVELNTNRKSLTEKGIEDAMQCIETQGLSEDRVLVIYLPDCHESIAGIIAGRIRERYHRPVYVLTNAKEGVKGSGRSIEGYSMYEELCKCQDLLDKFGGHPMAAGCSMQRKNVDTFRKRLNDCCTLTQKDLQPKIRIDVPMTLEYLSEELIHEFAVLEPFGKGNKKPVFADKELRVRDIRIVGTNRKFVRMKLVDKTNRSYQAICFDGDAYENQKYLEEHKENLSIVYYPQINTFFGEAQIEVLITHFR</sequence>
<dbReference type="InterPro" id="IPR041122">
    <property type="entry name" value="RecJ_OB"/>
</dbReference>
<dbReference type="NCBIfam" id="TIGR00644">
    <property type="entry name" value="recJ"/>
    <property type="match status" value="1"/>
</dbReference>
<evidence type="ECO:0000313" key="9">
    <source>
        <dbReference type="EMBL" id="MEQ2556757.1"/>
    </source>
</evidence>
<dbReference type="EMBL" id="JBBMEX010000002">
    <property type="protein sequence ID" value="MEQ2556757.1"/>
    <property type="molecule type" value="Genomic_DNA"/>
</dbReference>
<dbReference type="Pfam" id="PF17768">
    <property type="entry name" value="RecJ_OB"/>
    <property type="match status" value="1"/>
</dbReference>
<dbReference type="InterPro" id="IPR004610">
    <property type="entry name" value="RecJ"/>
</dbReference>
<dbReference type="SUPFAM" id="SSF64182">
    <property type="entry name" value="DHH phosphoesterases"/>
    <property type="match status" value="1"/>
</dbReference>